<dbReference type="InterPro" id="IPR000184">
    <property type="entry name" value="Bac_surfAg_D15"/>
</dbReference>
<feature type="signal peptide" evidence="4">
    <location>
        <begin position="1"/>
        <end position="33"/>
    </location>
</feature>
<evidence type="ECO:0000256" key="1">
    <source>
        <dbReference type="ARBA" id="ARBA00004370"/>
    </source>
</evidence>
<name>A0A840XZN7_9PROT</name>
<protein>
    <submittedName>
        <fullName evidence="6">Translocation and assembly module TamA</fullName>
    </submittedName>
</protein>
<feature type="chain" id="PRO_5032546533" evidence="4">
    <location>
        <begin position="34"/>
        <end position="631"/>
    </location>
</feature>
<dbReference type="EMBL" id="JACIJE010000004">
    <property type="protein sequence ID" value="MBB5689637.1"/>
    <property type="molecule type" value="Genomic_DNA"/>
</dbReference>
<keyword evidence="3" id="KW-0472">Membrane</keyword>
<dbReference type="InterPro" id="IPR039910">
    <property type="entry name" value="D15-like"/>
</dbReference>
<feature type="domain" description="Bacterial surface antigen (D15)" evidence="5">
    <location>
        <begin position="349"/>
        <end position="631"/>
    </location>
</feature>
<sequence length="631" mass="67015">MTSRPYSARRRRTTAPGAVAALAVLLWAAPLRAEDTPDPPDPPPFPYTAEIAPVEGAEGLAAIAAAVAQTLTLRERAPTDAPGLIGRVRADLPRLQEVLRAEGYWGGEVRATIAGLAPDDPALPALLQAARGPVAVVLTLIPGPRYAIGRIAIAAEPPEAAPIVRAAAAASGLAEGDPARAEAVLAAETAMRDALRREAHPLAAIAGREIWVDHDRRAMDIAWRVAPGPRARFAAPEVTGQVRTRAGLLRRTAARPMEGRDYSPATLERGRRALLALGVFESVRAEPAGALDAEGRLPVTFHVSERPLRAIGGSLAWETNFGLAASLFWEHRNLFGGAERLRLEAEGARLGQSSFENATWRAFATLTLPEIWRMDARLTARIGAVRERLDAYDRDAILASALAERALTERLAIQGGPVYEEGRIGRYGEFQDFSLLGFVTGLRYDGTTSLLDPSSGVRASITATPFWSVRDGTSFTRVLATGSTYLDLTGDARSVLALRGALGATLGATRDEIPLDKRFYAGGGGSVRGYTFQSIGPRDAGNRPLGGASLLELSVEWRQRISGPWGAVAFLDAGSVGEESYPGNGDLRVGVGAGLRYATAIGPIRVDIGVPLNRQRGDSAYALYVGIGQAF</sequence>
<dbReference type="Proteomes" id="UP000562254">
    <property type="component" value="Unassembled WGS sequence"/>
</dbReference>
<reference evidence="6 7" key="1">
    <citation type="submission" date="2020-08" db="EMBL/GenBank/DDBJ databases">
        <title>Genomic Encyclopedia of Type Strains, Phase IV (KMG-IV): sequencing the most valuable type-strain genomes for metagenomic binning, comparative biology and taxonomic classification.</title>
        <authorList>
            <person name="Goeker M."/>
        </authorList>
    </citation>
    <scope>NUCLEOTIDE SEQUENCE [LARGE SCALE GENOMIC DNA]</scope>
    <source>
        <strain evidence="6 7">DSM 25895</strain>
    </source>
</reference>
<dbReference type="Pfam" id="PF01103">
    <property type="entry name" value="Omp85"/>
    <property type="match status" value="1"/>
</dbReference>
<dbReference type="AlphaFoldDB" id="A0A840XZN7"/>
<comment type="subcellular location">
    <subcellularLocation>
        <location evidence="1">Membrane</location>
    </subcellularLocation>
</comment>
<gene>
    <name evidence="6" type="ORF">FHS88_001762</name>
</gene>
<evidence type="ECO:0000259" key="5">
    <source>
        <dbReference type="Pfam" id="PF01103"/>
    </source>
</evidence>
<dbReference type="PANTHER" id="PTHR12815">
    <property type="entry name" value="SORTING AND ASSEMBLY MACHINERY SAMM50 PROTEIN FAMILY MEMBER"/>
    <property type="match status" value="1"/>
</dbReference>
<dbReference type="RefSeq" id="WP_184483647.1">
    <property type="nucleotide sequence ID" value="NZ_JACIJE010000004.1"/>
</dbReference>
<evidence type="ECO:0000313" key="7">
    <source>
        <dbReference type="Proteomes" id="UP000562254"/>
    </source>
</evidence>
<keyword evidence="7" id="KW-1185">Reference proteome</keyword>
<dbReference type="Gene3D" id="2.40.160.50">
    <property type="entry name" value="membrane protein fhac: a member of the omp85/tpsb transporter family"/>
    <property type="match status" value="1"/>
</dbReference>
<comment type="caution">
    <text evidence="6">The sequence shown here is derived from an EMBL/GenBank/DDBJ whole genome shotgun (WGS) entry which is preliminary data.</text>
</comment>
<dbReference type="GO" id="GO:0019867">
    <property type="term" value="C:outer membrane"/>
    <property type="evidence" value="ECO:0007669"/>
    <property type="project" value="InterPro"/>
</dbReference>
<evidence type="ECO:0000256" key="3">
    <source>
        <dbReference type="ARBA" id="ARBA00023136"/>
    </source>
</evidence>
<evidence type="ECO:0000256" key="2">
    <source>
        <dbReference type="ARBA" id="ARBA00022452"/>
    </source>
</evidence>
<proteinExistence type="predicted"/>
<evidence type="ECO:0000256" key="4">
    <source>
        <dbReference type="SAM" id="SignalP"/>
    </source>
</evidence>
<accession>A0A840XZN7</accession>
<dbReference type="Gene3D" id="3.10.20.310">
    <property type="entry name" value="membrane protein fhac"/>
    <property type="match status" value="1"/>
</dbReference>
<keyword evidence="2" id="KW-1134">Transmembrane beta strand</keyword>
<organism evidence="6 7">
    <name type="scientific">Neoroseomonas alkaliterrae</name>
    <dbReference type="NCBI Taxonomy" id="1452450"/>
    <lineage>
        <taxon>Bacteria</taxon>
        <taxon>Pseudomonadati</taxon>
        <taxon>Pseudomonadota</taxon>
        <taxon>Alphaproteobacteria</taxon>
        <taxon>Acetobacterales</taxon>
        <taxon>Acetobacteraceae</taxon>
        <taxon>Neoroseomonas</taxon>
    </lineage>
</organism>
<dbReference type="PANTHER" id="PTHR12815:SF42">
    <property type="entry name" value="BACTERIAL SURFACE ANTIGEN (D15) DOMAIN-CONTAINING PROTEIN"/>
    <property type="match status" value="1"/>
</dbReference>
<evidence type="ECO:0000313" key="6">
    <source>
        <dbReference type="EMBL" id="MBB5689637.1"/>
    </source>
</evidence>
<keyword evidence="4" id="KW-0732">Signal</keyword>
<keyword evidence="2" id="KW-0812">Transmembrane</keyword>